<dbReference type="InterPro" id="IPR038583">
    <property type="entry name" value="AraA_N_sf"/>
</dbReference>
<feature type="domain" description="L-arabinose isomerase C-terminal" evidence="8">
    <location>
        <begin position="323"/>
        <end position="466"/>
    </location>
</feature>
<evidence type="ECO:0000256" key="6">
    <source>
        <dbReference type="HAMAP-Rule" id="MF_00519"/>
    </source>
</evidence>
<dbReference type="CDD" id="cd03557">
    <property type="entry name" value="L-arabinose_isomerase"/>
    <property type="match status" value="1"/>
</dbReference>
<dbReference type="SUPFAM" id="SSF53743">
    <property type="entry name" value="FucI/AraA N-terminal and middle domains"/>
    <property type="match status" value="1"/>
</dbReference>
<dbReference type="Gene3D" id="3.40.50.10940">
    <property type="match status" value="1"/>
</dbReference>
<dbReference type="SUPFAM" id="SSF50443">
    <property type="entry name" value="FucI/AraA C-terminal domain-like"/>
    <property type="match status" value="1"/>
</dbReference>
<comment type="caution">
    <text evidence="10">The sequence shown here is derived from an EMBL/GenBank/DDBJ whole genome shotgun (WGS) entry which is preliminary data.</text>
</comment>
<accession>A0ABW1FWR1</accession>
<dbReference type="RefSeq" id="WP_380579696.1">
    <property type="nucleotide sequence ID" value="NZ_JBHSQJ010000010.1"/>
</dbReference>
<evidence type="ECO:0000256" key="3">
    <source>
        <dbReference type="ARBA" id="ARBA00023211"/>
    </source>
</evidence>
<keyword evidence="5 6" id="KW-0119">Carbohydrate metabolism</keyword>
<evidence type="ECO:0000313" key="10">
    <source>
        <dbReference type="EMBL" id="MFC5906368.1"/>
    </source>
</evidence>
<dbReference type="EMBL" id="JBHSQJ010000010">
    <property type="protein sequence ID" value="MFC5906368.1"/>
    <property type="molecule type" value="Genomic_DNA"/>
</dbReference>
<sequence length="496" mass="54104">MSQVWFLTGSQHLYGEDTLRQVAEQSQAIAEQLRASGELAAELVWQPVLTDAAAIRRVMLEANSVDDCIGVIAWMHTFSPAKMWISGLDVLNKPLLHLHTQSHVEIPWDSIDMDFMNLNQAAHGDREFGYIQARLGVPRKTVAGHVSDPRVARRIGVWARAAAGRAELRSLKLARFGDNMRDVAVTEGDKVEAQLRFGVSVNTYGVNDLVEVVDAASDAEVDALVKEYEERYAVAAELRAGGERHDSLRYAARIEAGLRTFLTEGGFKAFTTNFEDLGGLRQLPGLAVQRLMADGYGFGGEGDWKTSALVRTLKAMGEGRDGGTSFMEDYTYHLTPGQQLILGAHMLEVCPSIASAQPSCEIHPLGIGGREDPVRLVFDAATGPAVVVGLADVGDRFRLVANEIDVVEPLQPLPALPVARAVWAPRPSLETSAEAWLTAGGPHHTVLSTAVGSAELYDFAEMTGTELALIDADTTVRRFTQELRWNQAYYRLAQGL</sequence>
<feature type="domain" description="L-arabinose isomerase central" evidence="9">
    <location>
        <begin position="172"/>
        <end position="319"/>
    </location>
</feature>
<keyword evidence="2 6" id="KW-0054">Arabinose catabolism</keyword>
<proteinExistence type="inferred from homology"/>
<dbReference type="InterPro" id="IPR055390">
    <property type="entry name" value="AraA_central"/>
</dbReference>
<dbReference type="InterPro" id="IPR003762">
    <property type="entry name" value="Lara_isomerase"/>
</dbReference>
<evidence type="ECO:0000259" key="7">
    <source>
        <dbReference type="Pfam" id="PF02610"/>
    </source>
</evidence>
<dbReference type="InterPro" id="IPR024664">
    <property type="entry name" value="Ara_Isoase_C"/>
</dbReference>
<dbReference type="PANTHER" id="PTHR38464:SF1">
    <property type="entry name" value="L-ARABINOSE ISOMERASE"/>
    <property type="match status" value="1"/>
</dbReference>
<dbReference type="Pfam" id="PF02610">
    <property type="entry name" value="AraA_N"/>
    <property type="match status" value="1"/>
</dbReference>
<reference evidence="11" key="1">
    <citation type="journal article" date="2019" name="Int. J. Syst. Evol. Microbiol.">
        <title>The Global Catalogue of Microorganisms (GCM) 10K type strain sequencing project: providing services to taxonomists for standard genome sequencing and annotation.</title>
        <authorList>
            <consortium name="The Broad Institute Genomics Platform"/>
            <consortium name="The Broad Institute Genome Sequencing Center for Infectious Disease"/>
            <person name="Wu L."/>
            <person name="Ma J."/>
        </authorList>
    </citation>
    <scope>NUCLEOTIDE SEQUENCE [LARGE SCALE GENOMIC DNA]</scope>
    <source>
        <strain evidence="11">JCM 4816</strain>
    </source>
</reference>
<dbReference type="InterPro" id="IPR009015">
    <property type="entry name" value="Fucose_isomerase_N/cen_sf"/>
</dbReference>
<evidence type="ECO:0000259" key="9">
    <source>
        <dbReference type="Pfam" id="PF24856"/>
    </source>
</evidence>
<comment type="similarity">
    <text evidence="6">Belongs to the arabinose isomerase family.</text>
</comment>
<dbReference type="GO" id="GO:0008733">
    <property type="term" value="F:L-arabinose isomerase activity"/>
    <property type="evidence" value="ECO:0007669"/>
    <property type="project" value="UniProtKB-EC"/>
</dbReference>
<comment type="function">
    <text evidence="6">Catalyzes the conversion of L-arabinose to L-ribulose.</text>
</comment>
<keyword evidence="3 6" id="KW-0464">Manganese</keyword>
<evidence type="ECO:0000256" key="1">
    <source>
        <dbReference type="ARBA" id="ARBA00022723"/>
    </source>
</evidence>
<organism evidence="10 11">
    <name type="scientific">Streptacidiphilus monticola</name>
    <dbReference type="NCBI Taxonomy" id="2161674"/>
    <lineage>
        <taxon>Bacteria</taxon>
        <taxon>Bacillati</taxon>
        <taxon>Actinomycetota</taxon>
        <taxon>Actinomycetes</taxon>
        <taxon>Kitasatosporales</taxon>
        <taxon>Streptomycetaceae</taxon>
        <taxon>Streptacidiphilus</taxon>
    </lineage>
</organism>
<feature type="binding site" evidence="6">
    <location>
        <position position="301"/>
    </location>
    <ligand>
        <name>Mn(2+)</name>
        <dbReference type="ChEBI" id="CHEBI:29035"/>
    </ligand>
</feature>
<feature type="binding site" evidence="6">
    <location>
        <position position="328"/>
    </location>
    <ligand>
        <name>Mn(2+)</name>
        <dbReference type="ChEBI" id="CHEBI:29035"/>
    </ligand>
</feature>
<dbReference type="InterPro" id="IPR004216">
    <property type="entry name" value="Fuc/Ara_isomerase_C"/>
</dbReference>
<dbReference type="Pfam" id="PF11762">
    <property type="entry name" value="Arabinose_Iso_C"/>
    <property type="match status" value="1"/>
</dbReference>
<keyword evidence="4 6" id="KW-0413">Isomerase</keyword>
<feature type="binding site" evidence="6">
    <location>
        <position position="444"/>
    </location>
    <ligand>
        <name>Mn(2+)</name>
        <dbReference type="ChEBI" id="CHEBI:29035"/>
    </ligand>
</feature>
<protein>
    <recommendedName>
        <fullName evidence="6">L-arabinose isomerase</fullName>
        <ecNumber evidence="6">5.3.1.4</ecNumber>
    </recommendedName>
</protein>
<dbReference type="HAMAP" id="MF_00519">
    <property type="entry name" value="Arabinose_Isome"/>
    <property type="match status" value="1"/>
</dbReference>
<dbReference type="InterPro" id="IPR055389">
    <property type="entry name" value="AraA_N"/>
</dbReference>
<gene>
    <name evidence="6 10" type="primary">araA</name>
    <name evidence="10" type="ORF">ACFP3V_03920</name>
</gene>
<comment type="cofactor">
    <cofactor evidence="6">
        <name>Mn(2+)</name>
        <dbReference type="ChEBI" id="CHEBI:29035"/>
    </cofactor>
    <text evidence="6">Binds 1 Mn(2+) ion per subunit.</text>
</comment>
<feature type="domain" description="L-arabinose isomerase N-terminal" evidence="7">
    <location>
        <begin position="3"/>
        <end position="168"/>
    </location>
</feature>
<evidence type="ECO:0000256" key="2">
    <source>
        <dbReference type="ARBA" id="ARBA00022935"/>
    </source>
</evidence>
<name>A0ABW1FWR1_9ACTN</name>
<evidence type="ECO:0000259" key="8">
    <source>
        <dbReference type="Pfam" id="PF11762"/>
    </source>
</evidence>
<keyword evidence="11" id="KW-1185">Reference proteome</keyword>
<dbReference type="PANTHER" id="PTHR38464">
    <property type="entry name" value="L-ARABINOSE ISOMERASE"/>
    <property type="match status" value="1"/>
</dbReference>
<dbReference type="PIRSF" id="PIRSF001478">
    <property type="entry name" value="L-ara_isomerase"/>
    <property type="match status" value="1"/>
</dbReference>
<keyword evidence="1 6" id="KW-0479">Metal-binding</keyword>
<comment type="pathway">
    <text evidence="6">Carbohydrate degradation; L-arabinose degradation via L-ribulose; D-xylulose 5-phosphate from L-arabinose (bacterial route): step 1/3.</text>
</comment>
<evidence type="ECO:0000256" key="4">
    <source>
        <dbReference type="ARBA" id="ARBA00023235"/>
    </source>
</evidence>
<dbReference type="EC" id="5.3.1.4" evidence="6"/>
<evidence type="ECO:0000256" key="5">
    <source>
        <dbReference type="ARBA" id="ARBA00023277"/>
    </source>
</evidence>
<dbReference type="Pfam" id="PF24856">
    <property type="entry name" value="AraA_central"/>
    <property type="match status" value="1"/>
</dbReference>
<comment type="catalytic activity">
    <reaction evidence="6">
        <text>beta-L-arabinopyranose = L-ribulose</text>
        <dbReference type="Rhea" id="RHEA:14821"/>
        <dbReference type="ChEBI" id="CHEBI:16880"/>
        <dbReference type="ChEBI" id="CHEBI:40886"/>
        <dbReference type="EC" id="5.3.1.4"/>
    </reaction>
</comment>
<dbReference type="NCBIfam" id="NF002795">
    <property type="entry name" value="PRK02929.1"/>
    <property type="match status" value="1"/>
</dbReference>
<feature type="binding site" evidence="6">
    <location>
        <position position="345"/>
    </location>
    <ligand>
        <name>Mn(2+)</name>
        <dbReference type="ChEBI" id="CHEBI:29035"/>
    </ligand>
</feature>
<dbReference type="Proteomes" id="UP001596174">
    <property type="component" value="Unassembled WGS sequence"/>
</dbReference>
<evidence type="ECO:0000313" key="11">
    <source>
        <dbReference type="Proteomes" id="UP001596174"/>
    </source>
</evidence>